<dbReference type="AlphaFoldDB" id="F0VZV3"/>
<dbReference type="InterPro" id="IPR036961">
    <property type="entry name" value="Kinesin_motor_dom_sf"/>
</dbReference>
<feature type="compositionally biased region" description="Low complexity" evidence="6">
    <location>
        <begin position="117"/>
        <end position="138"/>
    </location>
</feature>
<dbReference type="GO" id="GO:0003777">
    <property type="term" value="F:microtubule motor activity"/>
    <property type="evidence" value="ECO:0007669"/>
    <property type="project" value="InterPro"/>
</dbReference>
<feature type="compositionally biased region" description="Basic and acidic residues" evidence="6">
    <location>
        <begin position="90"/>
        <end position="101"/>
    </location>
</feature>
<dbReference type="PROSITE" id="PS50067">
    <property type="entry name" value="KINESIN_MOTOR_2"/>
    <property type="match status" value="1"/>
</dbReference>
<evidence type="ECO:0000256" key="2">
    <source>
        <dbReference type="ARBA" id="ARBA00022840"/>
    </source>
</evidence>
<dbReference type="FunFam" id="3.40.850.10:FF:000113">
    <property type="entry name" value="Kinesin-like protein"/>
    <property type="match status" value="1"/>
</dbReference>
<keyword evidence="5" id="KW-0175">Coiled coil</keyword>
<dbReference type="Pfam" id="PF00225">
    <property type="entry name" value="Kinesin"/>
    <property type="match status" value="1"/>
</dbReference>
<name>F0VZV3_9STRA</name>
<keyword evidence="1 3" id="KW-0547">Nucleotide-binding</keyword>
<feature type="coiled-coil region" evidence="5">
    <location>
        <begin position="388"/>
        <end position="472"/>
    </location>
</feature>
<dbReference type="EMBL" id="FR824048">
    <property type="protein sequence ID" value="CCA14324.1"/>
    <property type="molecule type" value="Genomic_DNA"/>
</dbReference>
<dbReference type="PROSITE" id="PS00411">
    <property type="entry name" value="KINESIN_MOTOR_1"/>
    <property type="match status" value="1"/>
</dbReference>
<dbReference type="GO" id="GO:0005874">
    <property type="term" value="C:microtubule"/>
    <property type="evidence" value="ECO:0007669"/>
    <property type="project" value="UniProtKB-KW"/>
</dbReference>
<evidence type="ECO:0000256" key="6">
    <source>
        <dbReference type="SAM" id="MobiDB-lite"/>
    </source>
</evidence>
<evidence type="ECO:0000256" key="5">
    <source>
        <dbReference type="SAM" id="Coils"/>
    </source>
</evidence>
<dbReference type="SMART" id="SM00129">
    <property type="entry name" value="KISc"/>
    <property type="match status" value="1"/>
</dbReference>
<sequence>MGRFGDSAASFRLDILCMERTRRQDYDQSRDSSRYREADGETDRIKDTRVHHEYADRQKRREYRRDREYSDESSDSGREPRRHYIRTSNYRRERHDKDYHRSSRRWSGDSEQEYSDAEYSSGSARSSTTSSSFRRPATYDPHLARRELKSKTTYGNGRRKSQLKHELGLSDEDEHSSDAEGSSDDHGDTRKPSRVVPTTADQESINELRVAYETAVQELEKARLDEQKAQDSLCNLTLLSKSQAAILKAAMAKRLQEKDSLLEDVLTAVNEHELKLRSAGVDYIPYSPPPSTGLAASRNDVDGSGDSPSQDKIEGSGVGNPLVAVQPIESASSLDSIKHQQLETEIDRLREELAHAHKLLHDNTQTDNSRLGNTAPATNFESELMPKLEKAEASLRNALAENTTLKQELEHLQTSRVAPPITDVNRVTNSVEPSSHLETKILEAERELESVRKEFSNAKKEMQSREASLEERTSKLKALAENELGKIKHQAKKAILDLKQKLDMCTKANQQSRHALSRIVPFVRSQKAEIRLLQAQMQELHLQGPQLAKHLSESILKRVQKQADAMSGVVESYQRELKERKRLFNLVQELKGNIRVLCRVRPMSKSEVANGCKLACKFVPGNSKEITLSGERGKMKAWEFDHVFDASSTQEEIFTEIKPLVTSILDGYNVCIFAYGQTGSGKTHTMAGSIESPGVNTRSLQELFEKKLERAKQFQDDITVSVMEIYNEQIRDLLIQDGSSSTLQVRQGPNGNFVPGLTQVPVQTLDEVLDLIRIGNKFRSTHATDMNEHSSRSHSILSVQLRSQNLVTNAVSHGKVFLVDLAGSERLSKTGAEGLRLKEAQNINRSLSALGDVIAARANKQKHVPYRNSSLTYLLQDALGGDSKTLMVACASPVDYNSEESFCTLNFASRTRTVEMGKATRNLAQNPGRDT</sequence>
<dbReference type="InterPro" id="IPR027640">
    <property type="entry name" value="Kinesin-like_fam"/>
</dbReference>
<organism evidence="8">
    <name type="scientific">Albugo laibachii Nc14</name>
    <dbReference type="NCBI Taxonomy" id="890382"/>
    <lineage>
        <taxon>Eukaryota</taxon>
        <taxon>Sar</taxon>
        <taxon>Stramenopiles</taxon>
        <taxon>Oomycota</taxon>
        <taxon>Peronosporomycetes</taxon>
        <taxon>Albuginales</taxon>
        <taxon>Albuginaceae</taxon>
        <taxon>Albugo</taxon>
    </lineage>
</organism>
<comment type="similarity">
    <text evidence="3 4">Belongs to the TRAFAC class myosin-kinesin ATPase superfamily. Kinesin family.</text>
</comment>
<dbReference type="InterPro" id="IPR019821">
    <property type="entry name" value="Kinesin_motor_CS"/>
</dbReference>
<dbReference type="PANTHER" id="PTHR47972:SF28">
    <property type="entry name" value="KINESIN-LIKE PROTEIN KLP-3"/>
    <property type="match status" value="1"/>
</dbReference>
<dbReference type="InterPro" id="IPR001752">
    <property type="entry name" value="Kinesin_motor_dom"/>
</dbReference>
<accession>F0VZV3</accession>
<evidence type="ECO:0000313" key="8">
    <source>
        <dbReference type="EMBL" id="CCA14324.1"/>
    </source>
</evidence>
<feature type="domain" description="Kinesin motor" evidence="7">
    <location>
        <begin position="593"/>
        <end position="914"/>
    </location>
</feature>
<feature type="region of interest" description="Disordered" evidence="6">
    <location>
        <begin position="287"/>
        <end position="317"/>
    </location>
</feature>
<feature type="coiled-coil region" evidence="5">
    <location>
        <begin position="205"/>
        <end position="232"/>
    </location>
</feature>
<evidence type="ECO:0000259" key="7">
    <source>
        <dbReference type="PROSITE" id="PS50067"/>
    </source>
</evidence>
<dbReference type="GO" id="GO:0007018">
    <property type="term" value="P:microtubule-based movement"/>
    <property type="evidence" value="ECO:0007669"/>
    <property type="project" value="InterPro"/>
</dbReference>
<keyword evidence="2 3" id="KW-0067">ATP-binding</keyword>
<dbReference type="InterPro" id="IPR027417">
    <property type="entry name" value="P-loop_NTPase"/>
</dbReference>
<feature type="region of interest" description="Disordered" evidence="6">
    <location>
        <begin position="22"/>
        <end position="202"/>
    </location>
</feature>
<evidence type="ECO:0000256" key="4">
    <source>
        <dbReference type="RuleBase" id="RU000394"/>
    </source>
</evidence>
<evidence type="ECO:0000256" key="3">
    <source>
        <dbReference type="PROSITE-ProRule" id="PRU00283"/>
    </source>
</evidence>
<reference evidence="8" key="1">
    <citation type="journal article" date="2011" name="PLoS Biol.">
        <title>Gene gain and loss during evolution of obligate parasitism in the white rust pathogen of Arabidopsis thaliana.</title>
        <authorList>
            <person name="Kemen E."/>
            <person name="Gardiner A."/>
            <person name="Schultz-Larsen T."/>
            <person name="Kemen A.C."/>
            <person name="Balmuth A.L."/>
            <person name="Robert-Seilaniantz A."/>
            <person name="Bailey K."/>
            <person name="Holub E."/>
            <person name="Studholme D.J."/>
            <person name="Maclean D."/>
            <person name="Jones J.D."/>
        </authorList>
    </citation>
    <scope>NUCLEOTIDE SEQUENCE</scope>
</reference>
<keyword evidence="4" id="KW-0493">Microtubule</keyword>
<reference evidence="8" key="2">
    <citation type="submission" date="2011-02" db="EMBL/GenBank/DDBJ databases">
        <authorList>
            <person name="MacLean D."/>
        </authorList>
    </citation>
    <scope>NUCLEOTIDE SEQUENCE</scope>
</reference>
<evidence type="ECO:0000256" key="1">
    <source>
        <dbReference type="ARBA" id="ARBA00022741"/>
    </source>
</evidence>
<dbReference type="Gene3D" id="3.40.850.10">
    <property type="entry name" value="Kinesin motor domain"/>
    <property type="match status" value="1"/>
</dbReference>
<dbReference type="GO" id="GO:0008017">
    <property type="term" value="F:microtubule binding"/>
    <property type="evidence" value="ECO:0007669"/>
    <property type="project" value="InterPro"/>
</dbReference>
<protein>
    <recommendedName>
        <fullName evidence="4">Kinesin-like protein</fullName>
    </recommendedName>
</protein>
<dbReference type="PRINTS" id="PR00380">
    <property type="entry name" value="KINESINHEAVY"/>
</dbReference>
<dbReference type="GO" id="GO:0005524">
    <property type="term" value="F:ATP binding"/>
    <property type="evidence" value="ECO:0007669"/>
    <property type="project" value="UniProtKB-UniRule"/>
</dbReference>
<proteinExistence type="inferred from homology"/>
<keyword evidence="3 4" id="KW-0505">Motor protein</keyword>
<feature type="binding site" evidence="3">
    <location>
        <begin position="676"/>
        <end position="683"/>
    </location>
    <ligand>
        <name>ATP</name>
        <dbReference type="ChEBI" id="CHEBI:30616"/>
    </ligand>
</feature>
<gene>
    <name evidence="8" type="primary">AlNc14C3G431</name>
    <name evidence="8" type="ORF">ALNC14_004670</name>
</gene>
<dbReference type="HOGENOM" id="CLU_001485_12_8_1"/>
<dbReference type="SUPFAM" id="SSF52540">
    <property type="entry name" value="P-loop containing nucleoside triphosphate hydrolases"/>
    <property type="match status" value="1"/>
</dbReference>
<dbReference type="PANTHER" id="PTHR47972">
    <property type="entry name" value="KINESIN-LIKE PROTEIN KLP-3"/>
    <property type="match status" value="1"/>
</dbReference>
<feature type="compositionally biased region" description="Basic and acidic residues" evidence="6">
    <location>
        <begin position="22"/>
        <end position="79"/>
    </location>
</feature>
<feature type="coiled-coil region" evidence="5">
    <location>
        <begin position="523"/>
        <end position="576"/>
    </location>
</feature>